<evidence type="ECO:0000313" key="2">
    <source>
        <dbReference type="Proteomes" id="UP001054889"/>
    </source>
</evidence>
<gene>
    <name evidence="1" type="primary">ga29965</name>
    <name evidence="1" type="ORF">PR202_ga29965</name>
</gene>
<organism evidence="1 2">
    <name type="scientific">Eleusine coracana subsp. coracana</name>
    <dbReference type="NCBI Taxonomy" id="191504"/>
    <lineage>
        <taxon>Eukaryota</taxon>
        <taxon>Viridiplantae</taxon>
        <taxon>Streptophyta</taxon>
        <taxon>Embryophyta</taxon>
        <taxon>Tracheophyta</taxon>
        <taxon>Spermatophyta</taxon>
        <taxon>Magnoliopsida</taxon>
        <taxon>Liliopsida</taxon>
        <taxon>Poales</taxon>
        <taxon>Poaceae</taxon>
        <taxon>PACMAD clade</taxon>
        <taxon>Chloridoideae</taxon>
        <taxon>Cynodonteae</taxon>
        <taxon>Eleusininae</taxon>
        <taxon>Eleusine</taxon>
    </lineage>
</organism>
<proteinExistence type="predicted"/>
<keyword evidence="2" id="KW-1185">Reference proteome</keyword>
<reference evidence="1" key="1">
    <citation type="journal article" date="2018" name="DNA Res.">
        <title>Multiple hybrid de novo genome assembly of finger millet, an orphan allotetraploid crop.</title>
        <authorList>
            <person name="Hatakeyama M."/>
            <person name="Aluri S."/>
            <person name="Balachadran M.T."/>
            <person name="Sivarajan S.R."/>
            <person name="Patrignani A."/>
            <person name="Gruter S."/>
            <person name="Poveda L."/>
            <person name="Shimizu-Inatsugi R."/>
            <person name="Baeten J."/>
            <person name="Francoijs K.J."/>
            <person name="Nataraja K.N."/>
            <person name="Reddy Y.A.N."/>
            <person name="Phadnis S."/>
            <person name="Ravikumar R.L."/>
            <person name="Schlapbach R."/>
            <person name="Sreeman S.M."/>
            <person name="Shimizu K.K."/>
        </authorList>
    </citation>
    <scope>NUCLEOTIDE SEQUENCE</scope>
</reference>
<dbReference type="EMBL" id="BQKI01000019">
    <property type="protein sequence ID" value="GJN11749.1"/>
    <property type="molecule type" value="Genomic_DNA"/>
</dbReference>
<reference evidence="1" key="2">
    <citation type="submission" date="2021-12" db="EMBL/GenBank/DDBJ databases">
        <title>Resequencing data analysis of finger millet.</title>
        <authorList>
            <person name="Hatakeyama M."/>
            <person name="Aluri S."/>
            <person name="Balachadran M.T."/>
            <person name="Sivarajan S.R."/>
            <person name="Poveda L."/>
            <person name="Shimizu-Inatsugi R."/>
            <person name="Schlapbach R."/>
            <person name="Sreeman S.M."/>
            <person name="Shimizu K.K."/>
        </authorList>
    </citation>
    <scope>NUCLEOTIDE SEQUENCE</scope>
</reference>
<protein>
    <submittedName>
        <fullName evidence="1">Uncharacterized protein</fullName>
    </submittedName>
</protein>
<dbReference type="AlphaFoldDB" id="A0AAV5DN19"/>
<sequence length="98" mass="10952">MGHSLADIAPRMVERVPARIQSTRTVAEGLQNQNWANDIQGGLSLIGLYEYFQLWDSVAKILLSNEEDAHTWKLDASGQYSSKSAYRAFFNGATTFEP</sequence>
<accession>A0AAV5DN19</accession>
<comment type="caution">
    <text evidence="1">The sequence shown here is derived from an EMBL/GenBank/DDBJ whole genome shotgun (WGS) entry which is preliminary data.</text>
</comment>
<dbReference type="Proteomes" id="UP001054889">
    <property type="component" value="Unassembled WGS sequence"/>
</dbReference>
<evidence type="ECO:0000313" key="1">
    <source>
        <dbReference type="EMBL" id="GJN11749.1"/>
    </source>
</evidence>
<name>A0AAV5DN19_ELECO</name>